<proteinExistence type="predicted"/>
<dbReference type="FunFam" id="3.10.20.370:FF:000001">
    <property type="entry name" value="Retrovirus-related Pol polyprotein from transposon 17.6-like protein"/>
    <property type="match status" value="1"/>
</dbReference>
<dbReference type="GO" id="GO:0006508">
    <property type="term" value="P:proteolysis"/>
    <property type="evidence" value="ECO:0007669"/>
    <property type="project" value="InterPro"/>
</dbReference>
<evidence type="ECO:0000259" key="10">
    <source>
        <dbReference type="Pfam" id="PF17919"/>
    </source>
</evidence>
<gene>
    <name evidence="11" type="ORF">AAFF_G00375210</name>
</gene>
<evidence type="ECO:0000256" key="8">
    <source>
        <dbReference type="ARBA" id="ARBA00023268"/>
    </source>
</evidence>
<dbReference type="Pfam" id="PF17919">
    <property type="entry name" value="RT_RNaseH_2"/>
    <property type="match status" value="1"/>
</dbReference>
<keyword evidence="1" id="KW-0808">Transferase</keyword>
<dbReference type="GO" id="GO:0015074">
    <property type="term" value="P:DNA integration"/>
    <property type="evidence" value="ECO:0007669"/>
    <property type="project" value="UniProtKB-KW"/>
</dbReference>
<evidence type="ECO:0000256" key="2">
    <source>
        <dbReference type="ARBA" id="ARBA00022695"/>
    </source>
</evidence>
<dbReference type="PANTHER" id="PTHR37984">
    <property type="entry name" value="PROTEIN CBG26694"/>
    <property type="match status" value="1"/>
</dbReference>
<reference evidence="11" key="1">
    <citation type="journal article" date="2023" name="Science">
        <title>Genome structures resolve the early diversification of teleost fishes.</title>
        <authorList>
            <person name="Parey E."/>
            <person name="Louis A."/>
            <person name="Montfort J."/>
            <person name="Bouchez O."/>
            <person name="Roques C."/>
            <person name="Iampietro C."/>
            <person name="Lluch J."/>
            <person name="Castinel A."/>
            <person name="Donnadieu C."/>
            <person name="Desvignes T."/>
            <person name="Floi Bucao C."/>
            <person name="Jouanno E."/>
            <person name="Wen M."/>
            <person name="Mejri S."/>
            <person name="Dirks R."/>
            <person name="Jansen H."/>
            <person name="Henkel C."/>
            <person name="Chen W.J."/>
            <person name="Zahm M."/>
            <person name="Cabau C."/>
            <person name="Klopp C."/>
            <person name="Thompson A.W."/>
            <person name="Robinson-Rechavi M."/>
            <person name="Braasch I."/>
            <person name="Lecointre G."/>
            <person name="Bobe J."/>
            <person name="Postlethwait J.H."/>
            <person name="Berthelot C."/>
            <person name="Roest Crollius H."/>
            <person name="Guiguen Y."/>
        </authorList>
    </citation>
    <scope>NUCLEOTIDE SEQUENCE</scope>
    <source>
        <strain evidence="11">NC1722</strain>
    </source>
</reference>
<dbReference type="SUPFAM" id="SSF56672">
    <property type="entry name" value="DNA/RNA polymerases"/>
    <property type="match status" value="1"/>
</dbReference>
<evidence type="ECO:0000256" key="3">
    <source>
        <dbReference type="ARBA" id="ARBA00022722"/>
    </source>
</evidence>
<dbReference type="InterPro" id="IPR041577">
    <property type="entry name" value="RT_RNaseH_2"/>
</dbReference>
<feature type="domain" description="Reverse transcriptase/retrotransposon-derived protein RNase H-like" evidence="10">
    <location>
        <begin position="137"/>
        <end position="199"/>
    </location>
</feature>
<feature type="compositionally biased region" description="Polar residues" evidence="9">
    <location>
        <begin position="203"/>
        <end position="215"/>
    </location>
</feature>
<name>A0AAD7WMB0_9TELE</name>
<protein>
    <recommendedName>
        <fullName evidence="10">Reverse transcriptase/retrotransposon-derived protein RNase H-like domain-containing protein</fullName>
    </recommendedName>
</protein>
<keyword evidence="7" id="KW-0229">DNA integration</keyword>
<comment type="caution">
    <text evidence="11">The sequence shown here is derived from an EMBL/GenBank/DDBJ whole genome shotgun (WGS) entry which is preliminary data.</text>
</comment>
<keyword evidence="2" id="KW-0548">Nucleotidyltransferase</keyword>
<keyword evidence="4" id="KW-0378">Hydrolase</keyword>
<evidence type="ECO:0000256" key="6">
    <source>
        <dbReference type="ARBA" id="ARBA00022884"/>
    </source>
</evidence>
<evidence type="ECO:0000256" key="5">
    <source>
        <dbReference type="ARBA" id="ARBA00022842"/>
    </source>
</evidence>
<feature type="region of interest" description="Disordered" evidence="9">
    <location>
        <begin position="201"/>
        <end position="237"/>
    </location>
</feature>
<dbReference type="InterPro" id="IPR021109">
    <property type="entry name" value="Peptidase_aspartic_dom_sf"/>
</dbReference>
<dbReference type="GO" id="GO:0003723">
    <property type="term" value="F:RNA binding"/>
    <property type="evidence" value="ECO:0007669"/>
    <property type="project" value="UniProtKB-KW"/>
</dbReference>
<dbReference type="Gene3D" id="3.10.20.370">
    <property type="match status" value="1"/>
</dbReference>
<dbReference type="GO" id="GO:0004519">
    <property type="term" value="F:endonuclease activity"/>
    <property type="evidence" value="ECO:0007669"/>
    <property type="project" value="UniProtKB-KW"/>
</dbReference>
<evidence type="ECO:0000313" key="11">
    <source>
        <dbReference type="EMBL" id="KAJ8401940.1"/>
    </source>
</evidence>
<dbReference type="InterPro" id="IPR050951">
    <property type="entry name" value="Retrovirus_Pol_polyprotein"/>
</dbReference>
<dbReference type="PROSITE" id="PS00141">
    <property type="entry name" value="ASP_PROTEASE"/>
    <property type="match status" value="1"/>
</dbReference>
<evidence type="ECO:0000256" key="4">
    <source>
        <dbReference type="ARBA" id="ARBA00022759"/>
    </source>
</evidence>
<dbReference type="InterPro" id="IPR043502">
    <property type="entry name" value="DNA/RNA_pol_sf"/>
</dbReference>
<evidence type="ECO:0000256" key="7">
    <source>
        <dbReference type="ARBA" id="ARBA00022908"/>
    </source>
</evidence>
<dbReference type="GO" id="GO:0016779">
    <property type="term" value="F:nucleotidyltransferase activity"/>
    <property type="evidence" value="ECO:0007669"/>
    <property type="project" value="UniProtKB-KW"/>
</dbReference>
<dbReference type="Proteomes" id="UP001221898">
    <property type="component" value="Unassembled WGS sequence"/>
</dbReference>
<evidence type="ECO:0000313" key="12">
    <source>
        <dbReference type="Proteomes" id="UP001221898"/>
    </source>
</evidence>
<keyword evidence="4" id="KW-0255">Endonuclease</keyword>
<dbReference type="PANTHER" id="PTHR37984:SF5">
    <property type="entry name" value="PROTEIN NYNRIN-LIKE"/>
    <property type="match status" value="1"/>
</dbReference>
<evidence type="ECO:0000256" key="9">
    <source>
        <dbReference type="SAM" id="MobiDB-lite"/>
    </source>
</evidence>
<keyword evidence="8" id="KW-0511">Multifunctional enzyme</keyword>
<dbReference type="Pfam" id="PF13650">
    <property type="entry name" value="Asp_protease_2"/>
    <property type="match status" value="1"/>
</dbReference>
<dbReference type="AlphaFoldDB" id="A0AAD7WMB0"/>
<keyword evidence="3" id="KW-0540">Nuclease</keyword>
<keyword evidence="12" id="KW-1185">Reference proteome</keyword>
<dbReference type="GO" id="GO:0004190">
    <property type="term" value="F:aspartic-type endopeptidase activity"/>
    <property type="evidence" value="ECO:0007669"/>
    <property type="project" value="InterPro"/>
</dbReference>
<dbReference type="Gene3D" id="2.40.70.10">
    <property type="entry name" value="Acid Proteases"/>
    <property type="match status" value="1"/>
</dbReference>
<sequence length="237" mass="25277">MVVGWTHAGNFCYVPVALAGAPCSALVDTGSTATLMRPDMVPVGTQLEQTSVQLRTVTGELAPMLGRGKVVITVGGLSVELRVWVAEVQDSCILGQLTSPAGSTPLSPSAAPFTPSAPFPGAAKHGGRGRQASGYLSLPFVLDTDASNVGMGAVLSQVGPEGERAVAYFSHTFNKAERNYCVTRRELLAVVKAVRHFSHRTPRTLSVPEQQQQPVDLTGATRPRRRRRPPGRFEDFV</sequence>
<dbReference type="SUPFAM" id="SSF50630">
    <property type="entry name" value="Acid proteases"/>
    <property type="match status" value="1"/>
</dbReference>
<dbReference type="InterPro" id="IPR001969">
    <property type="entry name" value="Aspartic_peptidase_AS"/>
</dbReference>
<keyword evidence="5" id="KW-0460">Magnesium</keyword>
<dbReference type="EMBL" id="JAINUG010000067">
    <property type="protein sequence ID" value="KAJ8401940.1"/>
    <property type="molecule type" value="Genomic_DNA"/>
</dbReference>
<evidence type="ECO:0000256" key="1">
    <source>
        <dbReference type="ARBA" id="ARBA00022679"/>
    </source>
</evidence>
<organism evidence="11 12">
    <name type="scientific">Aldrovandia affinis</name>
    <dbReference type="NCBI Taxonomy" id="143900"/>
    <lineage>
        <taxon>Eukaryota</taxon>
        <taxon>Metazoa</taxon>
        <taxon>Chordata</taxon>
        <taxon>Craniata</taxon>
        <taxon>Vertebrata</taxon>
        <taxon>Euteleostomi</taxon>
        <taxon>Actinopterygii</taxon>
        <taxon>Neopterygii</taxon>
        <taxon>Teleostei</taxon>
        <taxon>Notacanthiformes</taxon>
        <taxon>Halosauridae</taxon>
        <taxon>Aldrovandia</taxon>
    </lineage>
</organism>
<accession>A0AAD7WMB0</accession>
<keyword evidence="6" id="KW-0694">RNA-binding</keyword>